<evidence type="ECO:0000256" key="1">
    <source>
        <dbReference type="SAM" id="Coils"/>
    </source>
</evidence>
<proteinExistence type="predicted"/>
<gene>
    <name evidence="2" type="ORF">THIOM_004934</name>
</gene>
<keyword evidence="3" id="KW-1185">Reference proteome</keyword>
<protein>
    <submittedName>
        <fullName evidence="2">Uncharacterized protein</fullName>
    </submittedName>
</protein>
<name>A0A176RUL7_9GAMM</name>
<dbReference type="EMBL" id="LUTY01002803">
    <property type="protein sequence ID" value="OAD19431.1"/>
    <property type="molecule type" value="Genomic_DNA"/>
</dbReference>
<evidence type="ECO:0000313" key="3">
    <source>
        <dbReference type="Proteomes" id="UP000076962"/>
    </source>
</evidence>
<sequence>MINALQTERKKRREKIKQLDEERAKLFLFLDSKEAHFYNLAETKTKLSELESKVKTYHAAKNRAFTR</sequence>
<organism evidence="2 3">
    <name type="scientific">Candidatus Thiomargarita nelsonii</name>
    <dbReference type="NCBI Taxonomy" id="1003181"/>
    <lineage>
        <taxon>Bacteria</taxon>
        <taxon>Pseudomonadati</taxon>
        <taxon>Pseudomonadota</taxon>
        <taxon>Gammaproteobacteria</taxon>
        <taxon>Thiotrichales</taxon>
        <taxon>Thiotrichaceae</taxon>
        <taxon>Thiomargarita</taxon>
    </lineage>
</organism>
<comment type="caution">
    <text evidence="2">The sequence shown here is derived from an EMBL/GenBank/DDBJ whole genome shotgun (WGS) entry which is preliminary data.</text>
</comment>
<feature type="coiled-coil region" evidence="1">
    <location>
        <begin position="2"/>
        <end position="60"/>
    </location>
</feature>
<keyword evidence="1" id="KW-0175">Coiled coil</keyword>
<dbReference type="AlphaFoldDB" id="A0A176RUL7"/>
<accession>A0A176RUL7</accession>
<reference evidence="2 3" key="1">
    <citation type="submission" date="2016-05" db="EMBL/GenBank/DDBJ databases">
        <title>Single-cell genome of chain-forming Candidatus Thiomargarita nelsonii and comparison to other large sulfur-oxidizing bacteria.</title>
        <authorList>
            <person name="Winkel M."/>
            <person name="Salman V."/>
            <person name="Woyke T."/>
            <person name="Schulz-Vogt H."/>
            <person name="Richter M."/>
            <person name="Flood B."/>
            <person name="Bailey J."/>
            <person name="Amann R."/>
            <person name="Mussmann M."/>
        </authorList>
    </citation>
    <scope>NUCLEOTIDE SEQUENCE [LARGE SCALE GENOMIC DNA]</scope>
    <source>
        <strain evidence="2 3">THI036</strain>
    </source>
</reference>
<dbReference type="Proteomes" id="UP000076962">
    <property type="component" value="Unassembled WGS sequence"/>
</dbReference>
<evidence type="ECO:0000313" key="2">
    <source>
        <dbReference type="EMBL" id="OAD19431.1"/>
    </source>
</evidence>